<dbReference type="EMBL" id="BAABJP010000026">
    <property type="protein sequence ID" value="GAA5162700.1"/>
    <property type="molecule type" value="Genomic_DNA"/>
</dbReference>
<dbReference type="Proteomes" id="UP001428817">
    <property type="component" value="Unassembled WGS sequence"/>
</dbReference>
<keyword evidence="1" id="KW-0812">Transmembrane</keyword>
<feature type="transmembrane region" description="Helical" evidence="1">
    <location>
        <begin position="34"/>
        <end position="54"/>
    </location>
</feature>
<accession>A0ABP9QIY3</accession>
<comment type="caution">
    <text evidence="2">The sequence shown here is derived from an EMBL/GenBank/DDBJ whole genome shotgun (WGS) entry which is preliminary data.</text>
</comment>
<feature type="transmembrane region" description="Helical" evidence="1">
    <location>
        <begin position="281"/>
        <end position="301"/>
    </location>
</feature>
<evidence type="ECO:0008006" key="4">
    <source>
        <dbReference type="Google" id="ProtNLM"/>
    </source>
</evidence>
<feature type="transmembrane region" description="Helical" evidence="1">
    <location>
        <begin position="249"/>
        <end position="269"/>
    </location>
</feature>
<reference evidence="3" key="1">
    <citation type="journal article" date="2019" name="Int. J. Syst. Evol. Microbiol.">
        <title>The Global Catalogue of Microorganisms (GCM) 10K type strain sequencing project: providing services to taxonomists for standard genome sequencing and annotation.</title>
        <authorList>
            <consortium name="The Broad Institute Genomics Platform"/>
            <consortium name="The Broad Institute Genome Sequencing Center for Infectious Disease"/>
            <person name="Wu L."/>
            <person name="Ma J."/>
        </authorList>
    </citation>
    <scope>NUCLEOTIDE SEQUENCE [LARGE SCALE GENOMIC DNA]</scope>
    <source>
        <strain evidence="3">JCM 18303</strain>
    </source>
</reference>
<sequence>MTGRGELGSRKAAWTLIVLAPVSAEVTFSGVTMPAMWLLLPVLVVMYGAGVLFLRELVVRHRGGWPSLLAVGLAYELVEDGIGLQALTSPNLYHAAEWGPRVLGFNTTYWQSQIGYHTVFSVLVPVLLADLLFPRHRGRPYLRRGGLVTAGVAALVGVALLRVGIAATEDPGYQAPLPVVAGVVAAVAMLIYLALKVLPSWTPAPPRFVNLPRPATVAVTAGAAAAGFLALLMPAGLPPDGPAIGTGSWVFLPMALAAALALGAGWLVYRWSAAPRWSDTYRIWLVGGALIGRTLFVVVTAPAANDYQWKPAGIAIAVGTLMIVAMAYLLTLLADRARYVCAASS</sequence>
<gene>
    <name evidence="2" type="ORF">GCM10023321_48670</name>
</gene>
<protein>
    <recommendedName>
        <fullName evidence="4">DUF2339 domain-containing protein</fullName>
    </recommendedName>
</protein>
<dbReference type="RefSeq" id="WP_185065842.1">
    <property type="nucleotide sequence ID" value="NZ_BAABJP010000026.1"/>
</dbReference>
<keyword evidence="1" id="KW-1133">Transmembrane helix</keyword>
<organism evidence="2 3">
    <name type="scientific">Pseudonocardia eucalypti</name>
    <dbReference type="NCBI Taxonomy" id="648755"/>
    <lineage>
        <taxon>Bacteria</taxon>
        <taxon>Bacillati</taxon>
        <taxon>Actinomycetota</taxon>
        <taxon>Actinomycetes</taxon>
        <taxon>Pseudonocardiales</taxon>
        <taxon>Pseudonocardiaceae</taxon>
        <taxon>Pseudonocardia</taxon>
    </lineage>
</organism>
<feature type="transmembrane region" description="Helical" evidence="1">
    <location>
        <begin position="177"/>
        <end position="195"/>
    </location>
</feature>
<name>A0ABP9QIY3_9PSEU</name>
<evidence type="ECO:0000313" key="3">
    <source>
        <dbReference type="Proteomes" id="UP001428817"/>
    </source>
</evidence>
<proteinExistence type="predicted"/>
<feature type="transmembrane region" description="Helical" evidence="1">
    <location>
        <begin position="145"/>
        <end position="165"/>
    </location>
</feature>
<evidence type="ECO:0000313" key="2">
    <source>
        <dbReference type="EMBL" id="GAA5162700.1"/>
    </source>
</evidence>
<evidence type="ECO:0000256" key="1">
    <source>
        <dbReference type="SAM" id="Phobius"/>
    </source>
</evidence>
<feature type="transmembrane region" description="Helical" evidence="1">
    <location>
        <begin position="215"/>
        <end position="237"/>
    </location>
</feature>
<keyword evidence="3" id="KW-1185">Reference proteome</keyword>
<feature type="transmembrane region" description="Helical" evidence="1">
    <location>
        <begin position="313"/>
        <end position="334"/>
    </location>
</feature>
<keyword evidence="1" id="KW-0472">Membrane</keyword>